<organism evidence="1 2">
    <name type="scientific">Sus scrofa</name>
    <name type="common">Pig</name>
    <dbReference type="NCBI Taxonomy" id="9823"/>
    <lineage>
        <taxon>Eukaryota</taxon>
        <taxon>Metazoa</taxon>
        <taxon>Chordata</taxon>
        <taxon>Craniata</taxon>
        <taxon>Vertebrata</taxon>
        <taxon>Euteleostomi</taxon>
        <taxon>Mammalia</taxon>
        <taxon>Eutheria</taxon>
        <taxon>Laurasiatheria</taxon>
        <taxon>Artiodactyla</taxon>
        <taxon>Suina</taxon>
        <taxon>Suidae</taxon>
        <taxon>Sus</taxon>
    </lineage>
</organism>
<proteinExistence type="predicted"/>
<evidence type="ECO:0000313" key="2">
    <source>
        <dbReference type="Proteomes" id="UP000694570"/>
    </source>
</evidence>
<name>A0A8D0XV25_PIG</name>
<dbReference type="Proteomes" id="UP000694570">
    <property type="component" value="Unplaced"/>
</dbReference>
<sequence>EGKPAVDTRATVGCICGILTERPCVAGASHCLITLLESGRMGSLGSLTGQSRRADISKVRLARKVRTGQDEPSIHPF</sequence>
<dbReference type="AlphaFoldDB" id="A0A8D0XV25"/>
<reference evidence="1" key="1">
    <citation type="submission" date="2025-08" db="UniProtKB">
        <authorList>
            <consortium name="Ensembl"/>
        </authorList>
    </citation>
    <scope>IDENTIFICATION</scope>
</reference>
<evidence type="ECO:0000313" key="1">
    <source>
        <dbReference type="Ensembl" id="ENSSSCP00030040486.1"/>
    </source>
</evidence>
<dbReference type="Ensembl" id="ENSSSCT00030087649.1">
    <property type="protein sequence ID" value="ENSSSCP00030040486.1"/>
    <property type="gene ID" value="ENSSSCG00030062651.1"/>
</dbReference>
<accession>A0A8D0XV25</accession>
<protein>
    <submittedName>
        <fullName evidence="1">Uncharacterized protein</fullName>
    </submittedName>
</protein>